<dbReference type="InterPro" id="IPR052053">
    <property type="entry name" value="IM_YidH-like"/>
</dbReference>
<dbReference type="GO" id="GO:0005886">
    <property type="term" value="C:plasma membrane"/>
    <property type="evidence" value="ECO:0007669"/>
    <property type="project" value="UniProtKB-SubCell"/>
</dbReference>
<name>A0A934K877_9BACT</name>
<gene>
    <name evidence="8" type="ORF">JF922_10185</name>
</gene>
<keyword evidence="5 6" id="KW-0472">Membrane</keyword>
<keyword evidence="4 6" id="KW-1133">Transmembrane helix</keyword>
<evidence type="ECO:0000259" key="7">
    <source>
        <dbReference type="Pfam" id="PF02656"/>
    </source>
</evidence>
<evidence type="ECO:0000256" key="4">
    <source>
        <dbReference type="ARBA" id="ARBA00022989"/>
    </source>
</evidence>
<dbReference type="RefSeq" id="WP_338201440.1">
    <property type="nucleotide sequence ID" value="NZ_JAEKNR010000108.1"/>
</dbReference>
<protein>
    <submittedName>
        <fullName evidence="8">DUF202 domain-containing protein</fullName>
    </submittedName>
</protein>
<feature type="transmembrane region" description="Helical" evidence="6">
    <location>
        <begin position="21"/>
        <end position="43"/>
    </location>
</feature>
<comment type="subcellular location">
    <subcellularLocation>
        <location evidence="1">Cell membrane</location>
        <topology evidence="1">Multi-pass membrane protein</topology>
    </subcellularLocation>
</comment>
<evidence type="ECO:0000256" key="1">
    <source>
        <dbReference type="ARBA" id="ARBA00004651"/>
    </source>
</evidence>
<keyword evidence="9" id="KW-1185">Reference proteome</keyword>
<reference evidence="8" key="1">
    <citation type="submission" date="2020-10" db="EMBL/GenBank/DDBJ databases">
        <title>Ca. Dormibacterota MAGs.</title>
        <authorList>
            <person name="Montgomery K."/>
        </authorList>
    </citation>
    <scope>NUCLEOTIDE SEQUENCE [LARGE SCALE GENOMIC DNA]</scope>
    <source>
        <strain evidence="8">SC8812_S17_10</strain>
    </source>
</reference>
<evidence type="ECO:0000256" key="3">
    <source>
        <dbReference type="ARBA" id="ARBA00022692"/>
    </source>
</evidence>
<feature type="domain" description="DUF202" evidence="7">
    <location>
        <begin position="12"/>
        <end position="90"/>
    </location>
</feature>
<dbReference type="AlphaFoldDB" id="A0A934K877"/>
<sequence>MSEHGNTETRAREHLANERTLLAWVRTAIALMGLGFVVARFGLFLRQLTVESGRTGGAEALGLSTPIGVAMVAAGLLAMVLASIRFFRARAQIERGSFEPEVFTEIVITAMTLAAGAGLIVYLLVAR</sequence>
<feature type="transmembrane region" description="Helical" evidence="6">
    <location>
        <begin position="102"/>
        <end position="125"/>
    </location>
</feature>
<evidence type="ECO:0000313" key="9">
    <source>
        <dbReference type="Proteomes" id="UP000612893"/>
    </source>
</evidence>
<evidence type="ECO:0000256" key="5">
    <source>
        <dbReference type="ARBA" id="ARBA00023136"/>
    </source>
</evidence>
<dbReference type="InterPro" id="IPR003807">
    <property type="entry name" value="DUF202"/>
</dbReference>
<dbReference type="PANTHER" id="PTHR34187">
    <property type="entry name" value="FGR18P"/>
    <property type="match status" value="1"/>
</dbReference>
<keyword evidence="2" id="KW-1003">Cell membrane</keyword>
<accession>A0A934K877</accession>
<evidence type="ECO:0000256" key="6">
    <source>
        <dbReference type="SAM" id="Phobius"/>
    </source>
</evidence>
<dbReference type="Pfam" id="PF02656">
    <property type="entry name" value="DUF202"/>
    <property type="match status" value="1"/>
</dbReference>
<comment type="caution">
    <text evidence="8">The sequence shown here is derived from an EMBL/GenBank/DDBJ whole genome shotgun (WGS) entry which is preliminary data.</text>
</comment>
<feature type="transmembrane region" description="Helical" evidence="6">
    <location>
        <begin position="63"/>
        <end position="82"/>
    </location>
</feature>
<proteinExistence type="predicted"/>
<dbReference type="EMBL" id="JAEKNR010000108">
    <property type="protein sequence ID" value="MBJ7598438.1"/>
    <property type="molecule type" value="Genomic_DNA"/>
</dbReference>
<dbReference type="PANTHER" id="PTHR34187:SF2">
    <property type="entry name" value="DUF202 DOMAIN-CONTAINING PROTEIN"/>
    <property type="match status" value="1"/>
</dbReference>
<dbReference type="Proteomes" id="UP000612893">
    <property type="component" value="Unassembled WGS sequence"/>
</dbReference>
<evidence type="ECO:0000313" key="8">
    <source>
        <dbReference type="EMBL" id="MBJ7598438.1"/>
    </source>
</evidence>
<organism evidence="8 9">
    <name type="scientific">Candidatus Nephthysia bennettiae</name>
    <dbReference type="NCBI Taxonomy" id="3127016"/>
    <lineage>
        <taxon>Bacteria</taxon>
        <taxon>Bacillati</taxon>
        <taxon>Candidatus Dormiibacterota</taxon>
        <taxon>Candidatus Dormibacteria</taxon>
        <taxon>Candidatus Dormibacterales</taxon>
        <taxon>Candidatus Dormibacteraceae</taxon>
        <taxon>Candidatus Nephthysia</taxon>
    </lineage>
</organism>
<keyword evidence="3 6" id="KW-0812">Transmembrane</keyword>
<evidence type="ECO:0000256" key="2">
    <source>
        <dbReference type="ARBA" id="ARBA00022475"/>
    </source>
</evidence>